<evidence type="ECO:0000313" key="3">
    <source>
        <dbReference type="Proteomes" id="UP000184304"/>
    </source>
</evidence>
<name>A0A1L9N1Q8_ASPTC</name>
<reference evidence="3" key="1">
    <citation type="journal article" date="2017" name="Genome Biol.">
        <title>Comparative genomics reveals high biological diversity and specific adaptations in the industrially and medically important fungal genus Aspergillus.</title>
        <authorList>
            <person name="de Vries R.P."/>
            <person name="Riley R."/>
            <person name="Wiebenga A."/>
            <person name="Aguilar-Osorio G."/>
            <person name="Amillis S."/>
            <person name="Uchima C.A."/>
            <person name="Anderluh G."/>
            <person name="Asadollahi M."/>
            <person name="Askin M."/>
            <person name="Barry K."/>
            <person name="Battaglia E."/>
            <person name="Bayram O."/>
            <person name="Benocci T."/>
            <person name="Braus-Stromeyer S.A."/>
            <person name="Caldana C."/>
            <person name="Canovas D."/>
            <person name="Cerqueira G.C."/>
            <person name="Chen F."/>
            <person name="Chen W."/>
            <person name="Choi C."/>
            <person name="Clum A."/>
            <person name="Dos Santos R.A."/>
            <person name="Damasio A.R."/>
            <person name="Diallinas G."/>
            <person name="Emri T."/>
            <person name="Fekete E."/>
            <person name="Flipphi M."/>
            <person name="Freyberg S."/>
            <person name="Gallo A."/>
            <person name="Gournas C."/>
            <person name="Habgood R."/>
            <person name="Hainaut M."/>
            <person name="Harispe M.L."/>
            <person name="Henrissat B."/>
            <person name="Hilden K.S."/>
            <person name="Hope R."/>
            <person name="Hossain A."/>
            <person name="Karabika E."/>
            <person name="Karaffa L."/>
            <person name="Karanyi Z."/>
            <person name="Krasevec N."/>
            <person name="Kuo A."/>
            <person name="Kusch H."/>
            <person name="LaButti K."/>
            <person name="Lagendijk E.L."/>
            <person name="Lapidus A."/>
            <person name="Levasseur A."/>
            <person name="Lindquist E."/>
            <person name="Lipzen A."/>
            <person name="Logrieco A.F."/>
            <person name="MacCabe A."/>
            <person name="Maekelae M.R."/>
            <person name="Malavazi I."/>
            <person name="Melin P."/>
            <person name="Meyer V."/>
            <person name="Mielnichuk N."/>
            <person name="Miskei M."/>
            <person name="Molnar A.P."/>
            <person name="Mule G."/>
            <person name="Ngan C.Y."/>
            <person name="Orejas M."/>
            <person name="Orosz E."/>
            <person name="Ouedraogo J.P."/>
            <person name="Overkamp K.M."/>
            <person name="Park H.-S."/>
            <person name="Perrone G."/>
            <person name="Piumi F."/>
            <person name="Punt P.J."/>
            <person name="Ram A.F."/>
            <person name="Ramon A."/>
            <person name="Rauscher S."/>
            <person name="Record E."/>
            <person name="Riano-Pachon D.M."/>
            <person name="Robert V."/>
            <person name="Roehrig J."/>
            <person name="Ruller R."/>
            <person name="Salamov A."/>
            <person name="Salih N.S."/>
            <person name="Samson R.A."/>
            <person name="Sandor E."/>
            <person name="Sanguinetti M."/>
            <person name="Schuetze T."/>
            <person name="Sepcic K."/>
            <person name="Shelest E."/>
            <person name="Sherlock G."/>
            <person name="Sophianopoulou V."/>
            <person name="Squina F.M."/>
            <person name="Sun H."/>
            <person name="Susca A."/>
            <person name="Todd R.B."/>
            <person name="Tsang A."/>
            <person name="Unkles S.E."/>
            <person name="van de Wiele N."/>
            <person name="van Rossen-Uffink D."/>
            <person name="Oliveira J.V."/>
            <person name="Vesth T.C."/>
            <person name="Visser J."/>
            <person name="Yu J.-H."/>
            <person name="Zhou M."/>
            <person name="Andersen M.R."/>
            <person name="Archer D.B."/>
            <person name="Baker S.E."/>
            <person name="Benoit I."/>
            <person name="Brakhage A.A."/>
            <person name="Braus G.H."/>
            <person name="Fischer R."/>
            <person name="Frisvad J.C."/>
            <person name="Goldman G.H."/>
            <person name="Houbraken J."/>
            <person name="Oakley B."/>
            <person name="Pocsi I."/>
            <person name="Scazzocchio C."/>
            <person name="Seiboth B."/>
            <person name="vanKuyk P.A."/>
            <person name="Wortman J."/>
            <person name="Dyer P.S."/>
            <person name="Grigoriev I.V."/>
        </authorList>
    </citation>
    <scope>NUCLEOTIDE SEQUENCE [LARGE SCALE GENOMIC DNA]</scope>
    <source>
        <strain evidence="3">CBS 134.48</strain>
    </source>
</reference>
<dbReference type="VEuPathDB" id="FungiDB:ASPTUDRAFT_932207"/>
<dbReference type="OrthoDB" id="286301at2759"/>
<sequence length="251" mass="26865">VIEAGLTASELVEVSVSEGAGGISTSLQVSNTTEQYHNGVLTKTVQGYYIDSVTSSNDTVQIDDQSVIVMANIVADNGLIHAIDQVIDPFLIYGGGPSNRTMAPTSETTDLTIGELLMSDSRLVNSSKILLENSPDTLRRLSKQTGSMQLFVAPQNEAYDLMPTILPIFHTLVAPYKSPFNTLMWQYGWLDSDGDTFAGLNFSSPITVASDITGLNITVTQEEDAVFIMNAGLVTQVKASNGYVCAQEGLG</sequence>
<proteinExistence type="predicted"/>
<dbReference type="Proteomes" id="UP000184304">
    <property type="component" value="Unassembled WGS sequence"/>
</dbReference>
<dbReference type="Pfam" id="PF02469">
    <property type="entry name" value="Fasciclin"/>
    <property type="match status" value="1"/>
</dbReference>
<feature type="non-terminal residue" evidence="2">
    <location>
        <position position="1"/>
    </location>
</feature>
<dbReference type="SUPFAM" id="SSF82153">
    <property type="entry name" value="FAS1 domain"/>
    <property type="match status" value="1"/>
</dbReference>
<feature type="domain" description="FAS1" evidence="1">
    <location>
        <begin position="1"/>
        <end position="87"/>
    </location>
</feature>
<dbReference type="OMA" id="GRVMNAK"/>
<evidence type="ECO:0000313" key="2">
    <source>
        <dbReference type="EMBL" id="OJI83238.1"/>
    </source>
</evidence>
<organism evidence="2 3">
    <name type="scientific">Aspergillus tubingensis (strain CBS 134.48)</name>
    <dbReference type="NCBI Taxonomy" id="767770"/>
    <lineage>
        <taxon>Eukaryota</taxon>
        <taxon>Fungi</taxon>
        <taxon>Dikarya</taxon>
        <taxon>Ascomycota</taxon>
        <taxon>Pezizomycotina</taxon>
        <taxon>Eurotiomycetes</taxon>
        <taxon>Eurotiomycetidae</taxon>
        <taxon>Eurotiales</taxon>
        <taxon>Aspergillaceae</taxon>
        <taxon>Aspergillus</taxon>
        <taxon>Aspergillus subgen. Circumdati</taxon>
    </lineage>
</organism>
<dbReference type="STRING" id="767770.A0A1L9N1Q8"/>
<dbReference type="AlphaFoldDB" id="A0A1L9N1Q8"/>
<accession>A0A1L9N1Q8</accession>
<dbReference type="InterPro" id="IPR036378">
    <property type="entry name" value="FAS1_dom_sf"/>
</dbReference>
<dbReference type="Gene3D" id="2.30.180.10">
    <property type="entry name" value="FAS1 domain"/>
    <property type="match status" value="1"/>
</dbReference>
<protein>
    <recommendedName>
        <fullName evidence="1">FAS1 domain-containing protein</fullName>
    </recommendedName>
</protein>
<dbReference type="EMBL" id="KV878204">
    <property type="protein sequence ID" value="OJI83238.1"/>
    <property type="molecule type" value="Genomic_DNA"/>
</dbReference>
<dbReference type="InterPro" id="IPR000782">
    <property type="entry name" value="FAS1_domain"/>
</dbReference>
<keyword evidence="3" id="KW-1185">Reference proteome</keyword>
<evidence type="ECO:0000259" key="1">
    <source>
        <dbReference type="PROSITE" id="PS50213"/>
    </source>
</evidence>
<gene>
    <name evidence="2" type="ORF">ASPTUDRAFT_932207</name>
</gene>
<dbReference type="PROSITE" id="PS50213">
    <property type="entry name" value="FAS1"/>
    <property type="match status" value="1"/>
</dbReference>